<comment type="caution">
    <text evidence="2">The sequence shown here is derived from an EMBL/GenBank/DDBJ whole genome shotgun (WGS) entry which is preliminary data.</text>
</comment>
<proteinExistence type="predicted"/>
<feature type="compositionally biased region" description="Low complexity" evidence="1">
    <location>
        <begin position="37"/>
        <end position="60"/>
    </location>
</feature>
<gene>
    <name evidence="2" type="ORF">PT974_11731</name>
</gene>
<feature type="region of interest" description="Disordered" evidence="1">
    <location>
        <begin position="121"/>
        <end position="146"/>
    </location>
</feature>
<organism evidence="2 3">
    <name type="scientific">Cladobotryum mycophilum</name>
    <dbReference type="NCBI Taxonomy" id="491253"/>
    <lineage>
        <taxon>Eukaryota</taxon>
        <taxon>Fungi</taxon>
        <taxon>Dikarya</taxon>
        <taxon>Ascomycota</taxon>
        <taxon>Pezizomycotina</taxon>
        <taxon>Sordariomycetes</taxon>
        <taxon>Hypocreomycetidae</taxon>
        <taxon>Hypocreales</taxon>
        <taxon>Hypocreaceae</taxon>
        <taxon>Cladobotryum</taxon>
    </lineage>
</organism>
<dbReference type="EMBL" id="JAVFKD010000016">
    <property type="protein sequence ID" value="KAK5987599.1"/>
    <property type="molecule type" value="Genomic_DNA"/>
</dbReference>
<sequence length="170" mass="19118">MDHTDDGSIPPPISSSKHNRINIWRNEVASASSQCDTASTPSAPSLTTTTTTTSSSSSLTQSAVAALSRGRRFFSRITGRISRRRRRGSISSDQMPDFMMQPPRKDEPVYRTSMYYMLRPEGHISDTNPNDELVNPDEFSSRGDKRRSRLLMETQDRLHRAARLLHHGAI</sequence>
<keyword evidence="3" id="KW-1185">Reference proteome</keyword>
<name>A0ABR0S614_9HYPO</name>
<feature type="region of interest" description="Disordered" evidence="1">
    <location>
        <begin position="1"/>
        <end position="20"/>
    </location>
</feature>
<reference evidence="2 3" key="1">
    <citation type="submission" date="2024-01" db="EMBL/GenBank/DDBJ databases">
        <title>Complete genome of Cladobotryum mycophilum ATHUM6906.</title>
        <authorList>
            <person name="Christinaki A.C."/>
            <person name="Myridakis A.I."/>
            <person name="Kouvelis V.N."/>
        </authorList>
    </citation>
    <scope>NUCLEOTIDE SEQUENCE [LARGE SCALE GENOMIC DNA]</scope>
    <source>
        <strain evidence="2 3">ATHUM6906</strain>
    </source>
</reference>
<evidence type="ECO:0000313" key="3">
    <source>
        <dbReference type="Proteomes" id="UP001338125"/>
    </source>
</evidence>
<dbReference type="Proteomes" id="UP001338125">
    <property type="component" value="Unassembled WGS sequence"/>
</dbReference>
<evidence type="ECO:0000256" key="1">
    <source>
        <dbReference type="SAM" id="MobiDB-lite"/>
    </source>
</evidence>
<evidence type="ECO:0000313" key="2">
    <source>
        <dbReference type="EMBL" id="KAK5987599.1"/>
    </source>
</evidence>
<protein>
    <submittedName>
        <fullName evidence="2">Uncharacterized protein</fullName>
    </submittedName>
</protein>
<feature type="region of interest" description="Disordered" evidence="1">
    <location>
        <begin position="31"/>
        <end position="60"/>
    </location>
</feature>
<accession>A0ABR0S614</accession>
<feature type="region of interest" description="Disordered" evidence="1">
    <location>
        <begin position="82"/>
        <end position="106"/>
    </location>
</feature>